<dbReference type="InterPro" id="IPR052572">
    <property type="entry name" value="UPF0153_domain"/>
</dbReference>
<dbReference type="EMBL" id="FODB01000020">
    <property type="protein sequence ID" value="SEN70031.1"/>
    <property type="molecule type" value="Genomic_DNA"/>
</dbReference>
<evidence type="ECO:0000313" key="1">
    <source>
        <dbReference type="EMBL" id="SEN70031.1"/>
    </source>
</evidence>
<dbReference type="OrthoDB" id="9803986at2"/>
<reference evidence="2 3" key="2">
    <citation type="submission" date="2016-11" db="EMBL/GenBank/DDBJ databases">
        <authorList>
            <person name="Jaros S."/>
            <person name="Januszkiewicz K."/>
            <person name="Wedrychowicz H."/>
        </authorList>
    </citation>
    <scope>NUCLEOTIDE SEQUENCE [LARGE SCALE GENOMIC DNA]</scope>
    <source>
        <strain evidence="2 3">ACAM 239</strain>
    </source>
</reference>
<sequence length="93" mass="9809">MSELITSDSSATCRAGCGACCIAPSITSPIPGMPEGKPAGVRCVQLDANNLCTLFGSPLRPMVCGQFDYDPTVCGEHRDEALATLSWLEESTR</sequence>
<dbReference type="Pfam" id="PF03692">
    <property type="entry name" value="CxxCxxCC"/>
    <property type="match status" value="1"/>
</dbReference>
<accession>A0A1N6CNR9</accession>
<dbReference type="InterPro" id="IPR005358">
    <property type="entry name" value="Puta_zinc/iron-chelating_dom"/>
</dbReference>
<accession>A0A1H8INZ9</accession>
<dbReference type="Proteomes" id="UP000199493">
    <property type="component" value="Unassembled WGS sequence"/>
</dbReference>
<reference evidence="1 4" key="1">
    <citation type="submission" date="2016-10" db="EMBL/GenBank/DDBJ databases">
        <authorList>
            <person name="de Groot N.N."/>
        </authorList>
    </citation>
    <scope>NUCLEOTIDE SEQUENCE [LARGE SCALE GENOMIC DNA]</scope>
    <source>
        <strain evidence="1 4">558</strain>
    </source>
</reference>
<evidence type="ECO:0000313" key="4">
    <source>
        <dbReference type="Proteomes" id="UP000199493"/>
    </source>
</evidence>
<dbReference type="Proteomes" id="UP000185024">
    <property type="component" value="Unassembled WGS sequence"/>
</dbReference>
<evidence type="ECO:0000313" key="2">
    <source>
        <dbReference type="EMBL" id="SIN64466.1"/>
    </source>
</evidence>
<dbReference type="EMBL" id="FSQX01000001">
    <property type="protein sequence ID" value="SIN64466.1"/>
    <property type="molecule type" value="Genomic_DNA"/>
</dbReference>
<protein>
    <recommendedName>
        <fullName evidence="5">YkgJ family cysteine cluster protein</fullName>
    </recommendedName>
</protein>
<evidence type="ECO:0000313" key="3">
    <source>
        <dbReference type="Proteomes" id="UP000185024"/>
    </source>
</evidence>
<name>A0A1N6CNR9_9GAMM</name>
<proteinExistence type="predicted"/>
<dbReference type="STRING" id="77097.SAMN04490369_102032"/>
<dbReference type="PANTHER" id="PTHR36931">
    <property type="entry name" value="UPF0153 PROTEIN YEIW"/>
    <property type="match status" value="1"/>
</dbReference>
<evidence type="ECO:0008006" key="5">
    <source>
        <dbReference type="Google" id="ProtNLM"/>
    </source>
</evidence>
<dbReference type="RefSeq" id="WP_044628280.1">
    <property type="nucleotide sequence ID" value="NZ_AP022869.1"/>
</dbReference>
<dbReference type="PANTHER" id="PTHR36931:SF1">
    <property type="entry name" value="UPF0153 PROTEIN YEIW"/>
    <property type="match status" value="1"/>
</dbReference>
<dbReference type="GeneID" id="97275400"/>
<gene>
    <name evidence="1" type="ORF">SAMN04490369_102032</name>
    <name evidence="2" type="ORF">SAMN05878438_1538</name>
</gene>
<dbReference type="AlphaFoldDB" id="A0A1N6CNR9"/>
<organism evidence="2 3">
    <name type="scientific">Vreelandella aquamarina</name>
    <dbReference type="NCBI Taxonomy" id="77097"/>
    <lineage>
        <taxon>Bacteria</taxon>
        <taxon>Pseudomonadati</taxon>
        <taxon>Pseudomonadota</taxon>
        <taxon>Gammaproteobacteria</taxon>
        <taxon>Oceanospirillales</taxon>
        <taxon>Halomonadaceae</taxon>
        <taxon>Vreelandella</taxon>
    </lineage>
</organism>